<evidence type="ECO:0000313" key="1">
    <source>
        <dbReference type="EMBL" id="MPM99903.1"/>
    </source>
</evidence>
<protein>
    <submittedName>
        <fullName evidence="1">N-acetylneuraminate lyase</fullName>
        <ecNumber evidence="1">4.1.3.3</ecNumber>
    </submittedName>
</protein>
<name>A0A645EGM1_9ZZZZ</name>
<dbReference type="GO" id="GO:0008747">
    <property type="term" value="F:N-acetylneuraminate lyase activity"/>
    <property type="evidence" value="ECO:0007669"/>
    <property type="project" value="UniProtKB-EC"/>
</dbReference>
<dbReference type="SUPFAM" id="SSF51569">
    <property type="entry name" value="Aldolase"/>
    <property type="match status" value="1"/>
</dbReference>
<dbReference type="Pfam" id="PF00701">
    <property type="entry name" value="DHDPS"/>
    <property type="match status" value="1"/>
</dbReference>
<dbReference type="EMBL" id="VSSQ01045961">
    <property type="protein sequence ID" value="MPM99903.1"/>
    <property type="molecule type" value="Genomic_DNA"/>
</dbReference>
<dbReference type="InterPro" id="IPR002220">
    <property type="entry name" value="DapA-like"/>
</dbReference>
<reference evidence="1" key="1">
    <citation type="submission" date="2019-08" db="EMBL/GenBank/DDBJ databases">
        <authorList>
            <person name="Kucharzyk K."/>
            <person name="Murdoch R.W."/>
            <person name="Higgins S."/>
            <person name="Loffler F."/>
        </authorList>
    </citation>
    <scope>NUCLEOTIDE SEQUENCE</scope>
</reference>
<dbReference type="GO" id="GO:0019262">
    <property type="term" value="P:N-acetylneuraminate catabolic process"/>
    <property type="evidence" value="ECO:0007669"/>
    <property type="project" value="TreeGrafter"/>
</dbReference>
<dbReference type="PANTHER" id="PTHR42849">
    <property type="entry name" value="N-ACETYLNEURAMINATE LYASE"/>
    <property type="match status" value="1"/>
</dbReference>
<dbReference type="SMART" id="SM01130">
    <property type="entry name" value="DHDPS"/>
    <property type="match status" value="1"/>
</dbReference>
<dbReference type="PANTHER" id="PTHR42849:SF1">
    <property type="entry name" value="N-ACETYLNEURAMINATE LYASE"/>
    <property type="match status" value="1"/>
</dbReference>
<organism evidence="1">
    <name type="scientific">bioreactor metagenome</name>
    <dbReference type="NCBI Taxonomy" id="1076179"/>
    <lineage>
        <taxon>unclassified sequences</taxon>
        <taxon>metagenomes</taxon>
        <taxon>ecological metagenomes</taxon>
    </lineage>
</organism>
<proteinExistence type="predicted"/>
<comment type="caution">
    <text evidence="1">The sequence shown here is derived from an EMBL/GenBank/DDBJ whole genome shotgun (WGS) entry which is preliminary data.</text>
</comment>
<dbReference type="CDD" id="cd00408">
    <property type="entry name" value="DHDPS-like"/>
    <property type="match status" value="1"/>
</dbReference>
<dbReference type="InterPro" id="IPR013785">
    <property type="entry name" value="Aldolase_TIM"/>
</dbReference>
<accession>A0A645EGM1</accession>
<gene>
    <name evidence="1" type="primary">nanA_12</name>
    <name evidence="1" type="ORF">SDC9_147098</name>
</gene>
<dbReference type="GO" id="GO:0005829">
    <property type="term" value="C:cytosol"/>
    <property type="evidence" value="ECO:0007669"/>
    <property type="project" value="TreeGrafter"/>
</dbReference>
<dbReference type="EC" id="4.1.3.3" evidence="1"/>
<dbReference type="AlphaFoldDB" id="A0A645EGM1"/>
<sequence length="213" mass="23019">MRDALELAEHAAMSGADGVSSVPLPGASHPQQMQYYCALSESAKIPVILYYMPQPGVSFTLENVLETLTVPGVTGIKSSTNDFFFTQQLMAEKPDGCAVFSGKDEYLAPAVIHGADGGIGMWATVFPRAYAGIYRAAKAGDYKRAFALQSDLNALCTVVMRRGLLQSFACILHELGLHDRVFRAPAPQFDAAFSKTFMAEAGALVERLRAVEF</sequence>
<keyword evidence="1" id="KW-0456">Lyase</keyword>
<dbReference type="Gene3D" id="3.20.20.70">
    <property type="entry name" value="Aldolase class I"/>
    <property type="match status" value="1"/>
</dbReference>